<keyword evidence="3" id="KW-0067">ATP-binding</keyword>
<evidence type="ECO:0000313" key="7">
    <source>
        <dbReference type="Proteomes" id="UP000254047"/>
    </source>
</evidence>
<dbReference type="SMART" id="SM00797">
    <property type="entry name" value="AHS2"/>
    <property type="match status" value="1"/>
</dbReference>
<dbReference type="InterPro" id="IPR029000">
    <property type="entry name" value="Cyclophilin-like_dom_sf"/>
</dbReference>
<sequence length="333" mass="36986">MSIKIIKPGLFTTVQDLGRYGYQHLGFSSAGAMDQNSFKVGQALINNDGPSLEFTVIGPTIEFKEDNTFVITGGKFNAKLNQQDVALNTVLFAAKGDKLEIGSAVEGARGYLFFGRPLDIIEVAESYSTHTRSQIGGYKGRTLKKNDVIEVKSNDTYKSNLGKTLDYDAIPEDNIIHILEGPQFEAFSEEKRNLLVEGEYKISDQSDRMGYRLNGDNIAPEEGADIISEPVALGSIQVPNDGNPIILLNDKQTVGGYTKIATVSQLDLNKLAQFKPGNQIQFKWISIEDANQNLQKFDEHFNMLLNSIEKEPIYNIQSMRPTSHKLAKIIEEE</sequence>
<keyword evidence="8" id="KW-1185">Reference proteome</keyword>
<gene>
    <name evidence="6" type="ORF">BJR09_09810</name>
    <name evidence="5" type="ORF">NCTC13830_01468</name>
</gene>
<dbReference type="GO" id="GO:0004039">
    <property type="term" value="F:allophanate hydrolase activity"/>
    <property type="evidence" value="ECO:0007669"/>
    <property type="project" value="UniProtKB-EC"/>
</dbReference>
<dbReference type="SUPFAM" id="SSF50891">
    <property type="entry name" value="Cyclophilin-like"/>
    <property type="match status" value="1"/>
</dbReference>
<dbReference type="Proteomes" id="UP000297598">
    <property type="component" value="Unassembled WGS sequence"/>
</dbReference>
<evidence type="ECO:0000313" key="8">
    <source>
        <dbReference type="Proteomes" id="UP000297598"/>
    </source>
</evidence>
<name>A0A380G1F1_9STAP</name>
<dbReference type="PANTHER" id="PTHR43309">
    <property type="entry name" value="5-OXOPROLINASE SUBUNIT C"/>
    <property type="match status" value="1"/>
</dbReference>
<dbReference type="InterPro" id="IPR003778">
    <property type="entry name" value="CT_A_B"/>
</dbReference>
<accession>A0A380G1F1</accession>
<evidence type="ECO:0000313" key="5">
    <source>
        <dbReference type="EMBL" id="SUM44073.1"/>
    </source>
</evidence>
<evidence type="ECO:0000313" key="6">
    <source>
        <dbReference type="EMBL" id="TGE16189.1"/>
    </source>
</evidence>
<dbReference type="InterPro" id="IPR052708">
    <property type="entry name" value="PxpC"/>
</dbReference>
<dbReference type="NCBIfam" id="TIGR00724">
    <property type="entry name" value="urea_amlyse_rel"/>
    <property type="match status" value="1"/>
</dbReference>
<dbReference type="EMBL" id="UHDO01000001">
    <property type="protein sequence ID" value="SUM44073.1"/>
    <property type="molecule type" value="Genomic_DNA"/>
</dbReference>
<dbReference type="Proteomes" id="UP000254047">
    <property type="component" value="Unassembled WGS sequence"/>
</dbReference>
<feature type="domain" description="Carboxyltransferase" evidence="4">
    <location>
        <begin position="24"/>
        <end position="301"/>
    </location>
</feature>
<evidence type="ECO:0000256" key="2">
    <source>
        <dbReference type="ARBA" id="ARBA00022801"/>
    </source>
</evidence>
<evidence type="ECO:0000256" key="1">
    <source>
        <dbReference type="ARBA" id="ARBA00022741"/>
    </source>
</evidence>
<keyword evidence="1" id="KW-0547">Nucleotide-binding</keyword>
<dbReference type="RefSeq" id="WP_103298665.1">
    <property type="nucleotide sequence ID" value="NZ_PPQT01000097.1"/>
</dbReference>
<dbReference type="AlphaFoldDB" id="A0A380G1F1"/>
<dbReference type="OrthoDB" id="9782422at2"/>
<dbReference type="PANTHER" id="PTHR43309:SF5">
    <property type="entry name" value="5-OXOPROLINASE SUBUNIT C"/>
    <property type="match status" value="1"/>
</dbReference>
<organism evidence="5 7">
    <name type="scientific">Staphylococcus petrasii</name>
    <dbReference type="NCBI Taxonomy" id="1276936"/>
    <lineage>
        <taxon>Bacteria</taxon>
        <taxon>Bacillati</taxon>
        <taxon>Bacillota</taxon>
        <taxon>Bacilli</taxon>
        <taxon>Bacillales</taxon>
        <taxon>Staphylococcaceae</taxon>
        <taxon>Staphylococcus</taxon>
    </lineage>
</organism>
<reference evidence="6 8" key="2">
    <citation type="submission" date="2019-04" db="EMBL/GenBank/DDBJ databases">
        <title>Genomic characterization of Staphylococcus petrasii strains.</title>
        <authorList>
            <person name="Vrbovska V."/>
            <person name="Kovarovic V."/>
            <person name="Maslanova I."/>
            <person name="Indrakova A."/>
            <person name="Petras P."/>
            <person name="Sedo O."/>
            <person name="Svec P."/>
            <person name="Fisarova L."/>
            <person name="Sedlacek I."/>
            <person name="Doskar J."/>
            <person name="Pantucek R."/>
        </authorList>
    </citation>
    <scope>NUCLEOTIDE SEQUENCE [LARGE SCALE GENOMIC DNA]</scope>
    <source>
        <strain evidence="6 8">P5404</strain>
    </source>
</reference>
<evidence type="ECO:0000256" key="3">
    <source>
        <dbReference type="ARBA" id="ARBA00022840"/>
    </source>
</evidence>
<dbReference type="EMBL" id="SRLS01000016">
    <property type="protein sequence ID" value="TGE16189.1"/>
    <property type="molecule type" value="Genomic_DNA"/>
</dbReference>
<protein>
    <submittedName>
        <fullName evidence="5">Allophanate hydrolase subunit 2</fullName>
        <ecNumber evidence="5">3.5.1.54</ecNumber>
    </submittedName>
    <submittedName>
        <fullName evidence="6">Biotin-dependent carboxyltransferase family protein</fullName>
    </submittedName>
</protein>
<evidence type="ECO:0000259" key="4">
    <source>
        <dbReference type="SMART" id="SM00797"/>
    </source>
</evidence>
<dbReference type="EC" id="3.5.1.54" evidence="5"/>
<proteinExistence type="predicted"/>
<dbReference type="Gene3D" id="2.40.100.10">
    <property type="entry name" value="Cyclophilin-like"/>
    <property type="match status" value="1"/>
</dbReference>
<dbReference type="Pfam" id="PF02626">
    <property type="entry name" value="CT_A_B"/>
    <property type="match status" value="1"/>
</dbReference>
<keyword evidence="2 5" id="KW-0378">Hydrolase</keyword>
<reference evidence="5 7" key="1">
    <citation type="submission" date="2018-06" db="EMBL/GenBank/DDBJ databases">
        <authorList>
            <consortium name="Pathogen Informatics"/>
            <person name="Doyle S."/>
        </authorList>
    </citation>
    <scope>NUCLEOTIDE SEQUENCE [LARGE SCALE GENOMIC DNA]</scope>
    <source>
        <strain evidence="5 7">NCTC13830</strain>
    </source>
</reference>
<dbReference type="GO" id="GO:0005524">
    <property type="term" value="F:ATP binding"/>
    <property type="evidence" value="ECO:0007669"/>
    <property type="project" value="UniProtKB-KW"/>
</dbReference>